<dbReference type="Proteomes" id="UP000275652">
    <property type="component" value="Unassembled WGS sequence"/>
</dbReference>
<dbReference type="GO" id="GO:0031932">
    <property type="term" value="C:TORC2 complex"/>
    <property type="evidence" value="ECO:0007669"/>
    <property type="project" value="InterPro"/>
</dbReference>
<evidence type="ECO:0008006" key="6">
    <source>
        <dbReference type="Google" id="ProtNLM"/>
    </source>
</evidence>
<evidence type="ECO:0000259" key="2">
    <source>
        <dbReference type="SMART" id="SM01307"/>
    </source>
</evidence>
<dbReference type="Gene3D" id="1.25.10.10">
    <property type="entry name" value="Leucine-rich Repeat Variant"/>
    <property type="match status" value="1"/>
</dbReference>
<dbReference type="InterPro" id="IPR028267">
    <property type="entry name" value="Pianissimo_N"/>
</dbReference>
<protein>
    <recommendedName>
        <fullName evidence="6">Rapamycin-insensitive companion of mTOR N-terminal domain-containing protein</fullName>
    </recommendedName>
</protein>
<name>A0A9X8HH45_APHAT</name>
<dbReference type="InterPro" id="IPR029453">
    <property type="entry name" value="Rictor_IV"/>
</dbReference>
<dbReference type="Pfam" id="PF14664">
    <property type="entry name" value="RICTOR_N"/>
    <property type="match status" value="1"/>
</dbReference>
<reference evidence="4 5" key="1">
    <citation type="journal article" date="2018" name="J. Invertebr. Pathol.">
        <title>New genotyping method for the causative agent of crayfish plague (Aphanomyces astaci) based on whole genome data.</title>
        <authorList>
            <person name="Minardi D."/>
            <person name="Studholme D.J."/>
            <person name="van der Giezen M."/>
            <person name="Pretto T."/>
            <person name="Oidtmann B."/>
        </authorList>
    </citation>
    <scope>NUCLEOTIDE SEQUENCE [LARGE SCALE GENOMIC DNA]</scope>
    <source>
        <strain evidence="4 5">KB13</strain>
    </source>
</reference>
<dbReference type="InterPro" id="IPR028268">
    <property type="entry name" value="Pianissimo_fam"/>
</dbReference>
<feature type="domain" description="Rapamycin-insensitive companion of mTOR N-terminal" evidence="3">
    <location>
        <begin position="486"/>
        <end position="693"/>
    </location>
</feature>
<dbReference type="PANTHER" id="PTHR13298:SF11">
    <property type="entry name" value="RAPAMYCIN-INSENSITIVE COMPANION OF MTOR"/>
    <property type="match status" value="1"/>
</dbReference>
<evidence type="ECO:0000313" key="5">
    <source>
        <dbReference type="Proteomes" id="UP000275652"/>
    </source>
</evidence>
<dbReference type="Gene3D" id="2.80.10.50">
    <property type="match status" value="1"/>
</dbReference>
<accession>A0A9X8HH45</accession>
<dbReference type="Gene3D" id="1.10.238.10">
    <property type="entry name" value="EF-hand"/>
    <property type="match status" value="1"/>
</dbReference>
<dbReference type="InterPro" id="IPR016024">
    <property type="entry name" value="ARM-type_fold"/>
</dbReference>
<evidence type="ECO:0000256" key="1">
    <source>
        <dbReference type="ARBA" id="ARBA00008878"/>
    </source>
</evidence>
<dbReference type="Pfam" id="PF14663">
    <property type="entry name" value="RasGEF_N_2"/>
    <property type="match status" value="1"/>
</dbReference>
<proteinExistence type="inferred from homology"/>
<dbReference type="SMART" id="SM01308">
    <property type="entry name" value="RICTOR_N"/>
    <property type="match status" value="1"/>
</dbReference>
<dbReference type="InterPro" id="IPR011989">
    <property type="entry name" value="ARM-like"/>
</dbReference>
<evidence type="ECO:0000313" key="4">
    <source>
        <dbReference type="EMBL" id="RLO13706.1"/>
    </source>
</evidence>
<dbReference type="SMART" id="SM01307">
    <property type="entry name" value="RICTOR_M"/>
    <property type="match status" value="1"/>
</dbReference>
<dbReference type="GO" id="GO:0038203">
    <property type="term" value="P:TORC2 signaling"/>
    <property type="evidence" value="ECO:0007669"/>
    <property type="project" value="TreeGrafter"/>
</dbReference>
<comment type="caution">
    <text evidence="4">The sequence shown here is derived from an EMBL/GenBank/DDBJ whole genome shotgun (WGS) entry which is preliminary data.</text>
</comment>
<organism evidence="4 5">
    <name type="scientific">Aphanomyces astaci</name>
    <name type="common">Crayfish plague agent</name>
    <dbReference type="NCBI Taxonomy" id="112090"/>
    <lineage>
        <taxon>Eukaryota</taxon>
        <taxon>Sar</taxon>
        <taxon>Stramenopiles</taxon>
        <taxon>Oomycota</taxon>
        <taxon>Saprolegniomycetes</taxon>
        <taxon>Saprolegniales</taxon>
        <taxon>Verrucalvaceae</taxon>
        <taxon>Aphanomyces</taxon>
    </lineage>
</organism>
<dbReference type="SUPFAM" id="SSF48371">
    <property type="entry name" value="ARM repeat"/>
    <property type="match status" value="1"/>
</dbReference>
<gene>
    <name evidence="4" type="ORF">DYB28_002036</name>
</gene>
<dbReference type="EMBL" id="QUTI01003541">
    <property type="protein sequence ID" value="RLO13706.1"/>
    <property type="molecule type" value="Genomic_DNA"/>
</dbReference>
<evidence type="ECO:0000259" key="3">
    <source>
        <dbReference type="SMART" id="SM01308"/>
    </source>
</evidence>
<dbReference type="PANTHER" id="PTHR13298">
    <property type="entry name" value="CYTOSOLIC REGULATOR PIANISSIMO"/>
    <property type="match status" value="1"/>
</dbReference>
<feature type="non-terminal residue" evidence="4">
    <location>
        <position position="1010"/>
    </location>
</feature>
<dbReference type="AlphaFoldDB" id="A0A9X8HH45"/>
<dbReference type="InterPro" id="IPR029451">
    <property type="entry name" value="RICTOR_M"/>
</dbReference>
<feature type="domain" description="Rapamycin-insensitive companion of mTOR middle" evidence="2">
    <location>
        <begin position="815"/>
        <end position="1006"/>
    </location>
</feature>
<comment type="similarity">
    <text evidence="1">Belongs to the RICTOR family.</text>
</comment>
<sequence>MQFTPQQLVGAGRYSATTRIGNWNEDLMLEEARMKDYRAQKQKGGLGTVYRRKMEQANGRVPVSYWDDGFLRYNSYVVVEHVQTSGSLASDVWEETFTGSGEYVVSVGQRPPHATARTTFLLVGPSERSSGIVKYGDSFRLMANEALRVDLTTNSLLPPLYLRSTLKSERAMSPISSHQNVTLSPITDNSTLWVATKGDASGAEKFLATSTPISTHDNVGLVHKMTGILLHADAKYVIATDFGNETEVCCATMKNHSKSFNLHHERQGDRSADMHAKETQSPNLWRLALGSSLGAAEESRALPAPATPAIVLDLIVDALTCTSVFHVRALVHSLQAIDAKTTGLMEREDLKWTIKALESSSGKAALRDDQYDVLLSALDEGKKGLIRLTAFIDAIRGGSLSPSRMALVHDTYDGLTGAYGDVTLNVLRQAYDKGCEKPFQTIKSKPVNFLTLWTTQDPAQLVSLHEFVDVYKDVSRAIADDSMFDQLLKNAWGEMKKDPMLLEMFAVERIQNCARGLMSDTDTSVRTAALRVLRYSMINCASTAQAIKLVLILVRRLMDIDASQVPTSVVRSVVAIANHKEDNLRRVALETLRELAIANVSVVMQCNGIKTLVDCILDPTCQGILIMTANPQGLRSLVRMLEQPVGDDVKKVVLATICDIFYTHAPLDKYCFVWKGSIELLSEILHLSARLLPDQHCAMLLALPQLVATTAYSQVDYLADLQTKPPEDRLQRERAIRSSEMLAELAHAVGASSSSGGLVTRQNPLAGGAANGVHLASELLRGTNRPLHNFSMQSPRDSAREMLVYDLKVHLDNQMDDHTFRDLLMHKSRVLSGKDWFRWNWDIISELLEGPLTNPVRLSEAMKTKFFKRVSGFFRCDNSDKGYFAGLPWTPDYVPYLRPACQMYTLLLNHPEGIAFLKTDRRYSLRLYATCLLRALLRSEVEGFERWGIESLVAQLDKETSVARAALSVLEEAAESPVYLSAMIKKRPLQLVHLQAESLLLKFLSLPEGL</sequence>